<dbReference type="GO" id="GO:0008417">
    <property type="term" value="F:fucosyltransferase activity"/>
    <property type="evidence" value="ECO:0007669"/>
    <property type="project" value="InterPro"/>
</dbReference>
<dbReference type="InterPro" id="IPR055270">
    <property type="entry name" value="Glyco_tran_10_C"/>
</dbReference>
<evidence type="ECO:0000259" key="8">
    <source>
        <dbReference type="Pfam" id="PF00852"/>
    </source>
</evidence>
<dbReference type="EC" id="2.4.1.-" evidence="7"/>
<organism evidence="9 10">
    <name type="scientific">Meloidogyne javanica</name>
    <name type="common">Root-knot nematode worm</name>
    <dbReference type="NCBI Taxonomy" id="6303"/>
    <lineage>
        <taxon>Eukaryota</taxon>
        <taxon>Metazoa</taxon>
        <taxon>Ecdysozoa</taxon>
        <taxon>Nematoda</taxon>
        <taxon>Chromadorea</taxon>
        <taxon>Rhabditida</taxon>
        <taxon>Tylenchina</taxon>
        <taxon>Tylenchomorpha</taxon>
        <taxon>Tylenchoidea</taxon>
        <taxon>Meloidogynidae</taxon>
        <taxon>Meloidogyninae</taxon>
        <taxon>Meloidogyne</taxon>
        <taxon>Meloidogyne incognita group</taxon>
    </lineage>
</organism>
<evidence type="ECO:0000256" key="2">
    <source>
        <dbReference type="ARBA" id="ARBA00004922"/>
    </source>
</evidence>
<dbReference type="GO" id="GO:0032580">
    <property type="term" value="C:Golgi cisterna membrane"/>
    <property type="evidence" value="ECO:0007669"/>
    <property type="project" value="UniProtKB-SubCell"/>
</dbReference>
<proteinExistence type="inferred from homology"/>
<reference evidence="10" key="1">
    <citation type="submission" date="2022-11" db="UniProtKB">
        <authorList>
            <consortium name="WormBaseParasite"/>
        </authorList>
    </citation>
    <scope>IDENTIFICATION</scope>
</reference>
<name>A0A915MQ65_MELJA</name>
<evidence type="ECO:0000256" key="6">
    <source>
        <dbReference type="ARBA" id="ARBA00023034"/>
    </source>
</evidence>
<dbReference type="Gene3D" id="3.40.50.11660">
    <property type="entry name" value="Glycosyl transferase family 10, C-terminal domain"/>
    <property type="match status" value="2"/>
</dbReference>
<feature type="domain" description="Fucosyltransferase C-terminal" evidence="8">
    <location>
        <begin position="45"/>
        <end position="99"/>
    </location>
</feature>
<evidence type="ECO:0000256" key="3">
    <source>
        <dbReference type="ARBA" id="ARBA00008919"/>
    </source>
</evidence>
<dbReference type="InterPro" id="IPR001503">
    <property type="entry name" value="Glyco_trans_10"/>
</dbReference>
<keyword evidence="4 7" id="KW-0328">Glycosyltransferase</keyword>
<accession>A0A915MQ65</accession>
<dbReference type="AlphaFoldDB" id="A0A915MQ65"/>
<dbReference type="SUPFAM" id="SSF53756">
    <property type="entry name" value="UDP-Glycosyltransferase/glycogen phosphorylase"/>
    <property type="match status" value="1"/>
</dbReference>
<evidence type="ECO:0000313" key="10">
    <source>
        <dbReference type="WBParaSite" id="scaffold44_cov233.g74"/>
    </source>
</evidence>
<sequence>MTYRSDSDVNVPYDMFESYNKEDVKNGRINLNEIWTEKEIDSKIAKKEKLTLQFVSNCNTNSKREKYIEELKKYTEITQMGGCVGKNDCGRECEDKLIDSFIAADDFATPKELIEYLRTVAADKKLYKT</sequence>
<evidence type="ECO:0000256" key="4">
    <source>
        <dbReference type="ARBA" id="ARBA00022676"/>
    </source>
</evidence>
<dbReference type="Pfam" id="PF00852">
    <property type="entry name" value="Glyco_transf_10"/>
    <property type="match status" value="1"/>
</dbReference>
<dbReference type="InterPro" id="IPR038577">
    <property type="entry name" value="GT10-like_C_sf"/>
</dbReference>
<dbReference type="PANTHER" id="PTHR48438">
    <property type="entry name" value="ALPHA-(1,3)-FUCOSYLTRANSFERASE C-RELATED"/>
    <property type="match status" value="1"/>
</dbReference>
<keyword evidence="7" id="KW-0812">Transmembrane</keyword>
<evidence type="ECO:0000256" key="5">
    <source>
        <dbReference type="ARBA" id="ARBA00022679"/>
    </source>
</evidence>
<evidence type="ECO:0000256" key="7">
    <source>
        <dbReference type="RuleBase" id="RU003832"/>
    </source>
</evidence>
<dbReference type="PANTHER" id="PTHR48438:SF1">
    <property type="entry name" value="ALPHA-(1,3)-FUCOSYLTRANSFERASE C-RELATED"/>
    <property type="match status" value="1"/>
</dbReference>
<keyword evidence="9" id="KW-1185">Reference proteome</keyword>
<dbReference type="WBParaSite" id="scaffold44_cov233.g74">
    <property type="protein sequence ID" value="scaffold44_cov233.g74"/>
    <property type="gene ID" value="scaffold44_cov233.g74"/>
</dbReference>
<comment type="pathway">
    <text evidence="2">Protein modification; protein glycosylation.</text>
</comment>
<evidence type="ECO:0000313" key="9">
    <source>
        <dbReference type="Proteomes" id="UP000887561"/>
    </source>
</evidence>
<keyword evidence="7" id="KW-0472">Membrane</keyword>
<evidence type="ECO:0000256" key="1">
    <source>
        <dbReference type="ARBA" id="ARBA00004323"/>
    </source>
</evidence>
<keyword evidence="5 7" id="KW-0808">Transferase</keyword>
<dbReference type="GO" id="GO:0000139">
    <property type="term" value="C:Golgi membrane"/>
    <property type="evidence" value="ECO:0007669"/>
    <property type="project" value="UniProtKB-SubCell"/>
</dbReference>
<dbReference type="Proteomes" id="UP000887561">
    <property type="component" value="Unplaced"/>
</dbReference>
<keyword evidence="6 7" id="KW-0333">Golgi apparatus</keyword>
<comment type="similarity">
    <text evidence="3 7">Belongs to the glycosyltransferase 10 family.</text>
</comment>
<comment type="subcellular location">
    <subcellularLocation>
        <location evidence="1">Golgi apparatus membrane</location>
        <topology evidence="1">Single-pass type II membrane protein</topology>
    </subcellularLocation>
    <subcellularLocation>
        <location evidence="7">Golgi apparatus</location>
        <location evidence="7">Golgi stack membrane</location>
        <topology evidence="7">Single-pass type II membrane protein</topology>
    </subcellularLocation>
</comment>
<protein>
    <recommendedName>
        <fullName evidence="7">Fucosyltransferase</fullName>
        <ecNumber evidence="7">2.4.1.-</ecNumber>
    </recommendedName>
</protein>